<dbReference type="Proteomes" id="UP000765509">
    <property type="component" value="Unassembled WGS sequence"/>
</dbReference>
<evidence type="ECO:0000313" key="3">
    <source>
        <dbReference type="Proteomes" id="UP000765509"/>
    </source>
</evidence>
<comment type="caution">
    <text evidence="2">The sequence shown here is derived from an EMBL/GenBank/DDBJ whole genome shotgun (WGS) entry which is preliminary data.</text>
</comment>
<feature type="compositionally biased region" description="Polar residues" evidence="1">
    <location>
        <begin position="52"/>
        <end position="63"/>
    </location>
</feature>
<protein>
    <submittedName>
        <fullName evidence="2">Uncharacterized protein</fullName>
    </submittedName>
</protein>
<gene>
    <name evidence="2" type="ORF">O181_087498</name>
</gene>
<reference evidence="2" key="1">
    <citation type="submission" date="2021-03" db="EMBL/GenBank/DDBJ databases">
        <title>Draft genome sequence of rust myrtle Austropuccinia psidii MF-1, a brazilian biotype.</title>
        <authorList>
            <person name="Quecine M.C."/>
            <person name="Pachon D.M.R."/>
            <person name="Bonatelli M.L."/>
            <person name="Correr F.H."/>
            <person name="Franceschini L.M."/>
            <person name="Leite T.F."/>
            <person name="Margarido G.R.A."/>
            <person name="Almeida C.A."/>
            <person name="Ferrarezi J.A."/>
            <person name="Labate C.A."/>
        </authorList>
    </citation>
    <scope>NUCLEOTIDE SEQUENCE</scope>
    <source>
        <strain evidence="2">MF-1</strain>
    </source>
</reference>
<keyword evidence="3" id="KW-1185">Reference proteome</keyword>
<organism evidence="2 3">
    <name type="scientific">Austropuccinia psidii MF-1</name>
    <dbReference type="NCBI Taxonomy" id="1389203"/>
    <lineage>
        <taxon>Eukaryota</taxon>
        <taxon>Fungi</taxon>
        <taxon>Dikarya</taxon>
        <taxon>Basidiomycota</taxon>
        <taxon>Pucciniomycotina</taxon>
        <taxon>Pucciniomycetes</taxon>
        <taxon>Pucciniales</taxon>
        <taxon>Sphaerophragmiaceae</taxon>
        <taxon>Austropuccinia</taxon>
    </lineage>
</organism>
<name>A0A9Q3IPS0_9BASI</name>
<proteinExistence type="predicted"/>
<feature type="region of interest" description="Disordered" evidence="1">
    <location>
        <begin position="46"/>
        <end position="73"/>
    </location>
</feature>
<dbReference type="AlphaFoldDB" id="A0A9Q3IPS0"/>
<dbReference type="EMBL" id="AVOT02052888">
    <property type="protein sequence ID" value="MBW0547783.1"/>
    <property type="molecule type" value="Genomic_DNA"/>
</dbReference>
<evidence type="ECO:0000313" key="2">
    <source>
        <dbReference type="EMBL" id="MBW0547783.1"/>
    </source>
</evidence>
<sequence length="73" mass="8346">MEKQHQCRWPLENVKRNAAYEPEVAAKIPIHFKEIDRRKKFRFYEWEPGNGTPVSGDTGSEGTETPILGISSS</sequence>
<accession>A0A9Q3IPS0</accession>
<evidence type="ECO:0000256" key="1">
    <source>
        <dbReference type="SAM" id="MobiDB-lite"/>
    </source>
</evidence>